<dbReference type="InterPro" id="IPR027417">
    <property type="entry name" value="P-loop_NTPase"/>
</dbReference>
<feature type="binding site" evidence="8">
    <location>
        <begin position="327"/>
        <end position="333"/>
    </location>
    <ligand>
        <name>substrate</name>
    </ligand>
</feature>
<dbReference type="InterPro" id="IPR033128">
    <property type="entry name" value="Adenylosuccin_syn_Lys_AS"/>
</dbReference>
<comment type="similarity">
    <text evidence="8 10">Belongs to the adenylosuccinate synthetase family.</text>
</comment>
<proteinExistence type="inferred from homology"/>
<dbReference type="SMART" id="SM00788">
    <property type="entry name" value="Adenylsucc_synt"/>
    <property type="match status" value="1"/>
</dbReference>
<feature type="binding site" evidence="8">
    <location>
        <position position="331"/>
    </location>
    <ligand>
        <name>IMP</name>
        <dbReference type="ChEBI" id="CHEBI:58053"/>
    </ligand>
</feature>
<dbReference type="Gene3D" id="3.40.440.10">
    <property type="entry name" value="Adenylosuccinate Synthetase, subunit A, domain 1"/>
    <property type="match status" value="1"/>
</dbReference>
<dbReference type="GO" id="GO:0005737">
    <property type="term" value="C:cytoplasm"/>
    <property type="evidence" value="ECO:0007669"/>
    <property type="project" value="UniProtKB-SubCell"/>
</dbReference>
<dbReference type="PANTHER" id="PTHR11846">
    <property type="entry name" value="ADENYLOSUCCINATE SYNTHETASE"/>
    <property type="match status" value="1"/>
</dbReference>
<comment type="catalytic activity">
    <reaction evidence="8 10">
        <text>IMP + L-aspartate + GTP = N(6)-(1,2-dicarboxyethyl)-AMP + GDP + phosphate + 2 H(+)</text>
        <dbReference type="Rhea" id="RHEA:15753"/>
        <dbReference type="ChEBI" id="CHEBI:15378"/>
        <dbReference type="ChEBI" id="CHEBI:29991"/>
        <dbReference type="ChEBI" id="CHEBI:37565"/>
        <dbReference type="ChEBI" id="CHEBI:43474"/>
        <dbReference type="ChEBI" id="CHEBI:57567"/>
        <dbReference type="ChEBI" id="CHEBI:58053"/>
        <dbReference type="ChEBI" id="CHEBI:58189"/>
        <dbReference type="EC" id="6.3.4.4"/>
    </reaction>
</comment>
<reference evidence="13" key="2">
    <citation type="submission" date="2025-09" db="UniProtKB">
        <authorList>
            <consortium name="Ensembl"/>
        </authorList>
    </citation>
    <scope>IDENTIFICATION</scope>
</reference>
<dbReference type="NCBIfam" id="NF002223">
    <property type="entry name" value="PRK01117.1"/>
    <property type="match status" value="1"/>
</dbReference>
<feature type="transmembrane region" description="Helical" evidence="12">
    <location>
        <begin position="460"/>
        <end position="479"/>
    </location>
</feature>
<dbReference type="InterPro" id="IPR018220">
    <property type="entry name" value="Adenylosuccin_syn_GTP-bd"/>
</dbReference>
<keyword evidence="12" id="KW-0472">Membrane</keyword>
<comment type="function">
    <text evidence="8">Plays an important role in the de novo pathway and in the salvage pathway of purine nucleotide biosynthesis. Catalyzes the first commited step in the biosynthesis of AMP from IMP.</text>
</comment>
<comment type="caution">
    <text evidence="8">Lacks conserved residue(s) required for the propagation of feature annotation.</text>
</comment>
<keyword evidence="8" id="KW-0963">Cytoplasm</keyword>
<dbReference type="PROSITE" id="PS00513">
    <property type="entry name" value="ADENYLOSUCCIN_SYN_2"/>
    <property type="match status" value="1"/>
</dbReference>
<keyword evidence="12" id="KW-0812">Transmembrane</keyword>
<sequence>NGNPHHRRTPHPSAPCVKREHPPIGNRVTVVLGAQWGDEGKGKVVDLIAQDANIVCRCQGGNNAGHTVVVDSVEYDFHLLPSGIINPKVTAFIGNGVVIHLPGLFEEAEKNALKGKGLKDWDKRLIISDRAHIVFDFHQAVDRVQEQLRKEQVGGNLGTTKKGIGPVYSAKAARSGLRICDLMSDFTQFSQRYKVLAQQYKSMYPTLEIDVEGELLRLKVPERVKPMVRDGVHFMYEALHGPPKKILVEGANAALLDIDFGTYPFVTSSNCTVGGVCTGLGMPPRNVGEVYGVVKAYTTRVGIGAFPSEQCNEIGELLQTRGKEVGVTTGRKRRCGWLDLVLIKYAHMINGFTALALTKLDILDVMDEIKVGVAYKVDNQSIPHFPANQEVLHRVEVQYETLPGWKSDTSAARTFEELPENAQNYRIAHQPMPSLFWFHVFSWLGGGGLCLVARCPDNGFLYSRVFILITDFGVDWVVVV</sequence>
<dbReference type="GO" id="GO:0004019">
    <property type="term" value="F:adenylosuccinate synthase activity"/>
    <property type="evidence" value="ECO:0007669"/>
    <property type="project" value="UniProtKB-UniRule"/>
</dbReference>
<dbReference type="GO" id="GO:0046040">
    <property type="term" value="P:IMP metabolic process"/>
    <property type="evidence" value="ECO:0007669"/>
    <property type="project" value="TreeGrafter"/>
</dbReference>
<evidence type="ECO:0000256" key="11">
    <source>
        <dbReference type="SAM" id="MobiDB-lite"/>
    </source>
</evidence>
<keyword evidence="14" id="KW-1185">Reference proteome</keyword>
<comment type="cofactor">
    <cofactor evidence="8">
        <name>Mg(2+)</name>
        <dbReference type="ChEBI" id="CHEBI:18420"/>
    </cofactor>
    <text evidence="8">Binds 1 Mg(2+) ion per subunit.</text>
</comment>
<feature type="binding site" evidence="8">
    <location>
        <position position="160"/>
    </location>
    <ligand>
        <name>IMP</name>
        <dbReference type="ChEBI" id="CHEBI:58053"/>
    </ligand>
</feature>
<dbReference type="InterPro" id="IPR001114">
    <property type="entry name" value="Adenylosuccinate_synthetase"/>
</dbReference>
<dbReference type="Pfam" id="PF00709">
    <property type="entry name" value="Adenylsucc_synt"/>
    <property type="match status" value="1"/>
</dbReference>
<dbReference type="InterPro" id="IPR042109">
    <property type="entry name" value="Adenylosuccinate_synth_dom1"/>
</dbReference>
<feature type="binding site" evidence="8">
    <location>
        <begin position="37"/>
        <end position="43"/>
    </location>
    <ligand>
        <name>GTP</name>
        <dbReference type="ChEBI" id="CHEBI:37565"/>
    </ligand>
</feature>
<feature type="active site" description="Proton donor" evidence="8">
    <location>
        <position position="66"/>
    </location>
</feature>
<feature type="transmembrane region" description="Helical" evidence="12">
    <location>
        <begin position="435"/>
        <end position="453"/>
    </location>
</feature>
<evidence type="ECO:0000256" key="1">
    <source>
        <dbReference type="ARBA" id="ARBA00011738"/>
    </source>
</evidence>
<dbReference type="EC" id="6.3.4.4" evidence="8 10"/>
<evidence type="ECO:0000256" key="5">
    <source>
        <dbReference type="ARBA" id="ARBA00022755"/>
    </source>
</evidence>
<evidence type="ECO:0000256" key="4">
    <source>
        <dbReference type="ARBA" id="ARBA00022741"/>
    </source>
</evidence>
<protein>
    <recommendedName>
        <fullName evidence="8 10">Adenylosuccinate synthetase</fullName>
        <shortName evidence="8">AMPSase</shortName>
        <shortName evidence="8">AdSS</shortName>
        <ecNumber evidence="8 10">6.3.4.4</ecNumber>
    </recommendedName>
    <alternativeName>
        <fullName evidence="8">IMP--aspartate ligase</fullName>
    </alternativeName>
</protein>
<dbReference type="GO" id="GO:0005525">
    <property type="term" value="F:GTP binding"/>
    <property type="evidence" value="ECO:0007669"/>
    <property type="project" value="UniProtKB-UniRule"/>
</dbReference>
<dbReference type="GO" id="GO:0000287">
    <property type="term" value="F:magnesium ion binding"/>
    <property type="evidence" value="ECO:0007669"/>
    <property type="project" value="UniProtKB-UniRule"/>
</dbReference>
<feature type="region of interest" description="Disordered" evidence="11">
    <location>
        <begin position="1"/>
        <end position="20"/>
    </location>
</feature>
<dbReference type="Ensembl" id="ENSGMOT00000051902.1">
    <property type="protein sequence ID" value="ENSGMOP00000051992.1"/>
    <property type="gene ID" value="ENSGMOG00000016228.2"/>
</dbReference>
<dbReference type="GeneTree" id="ENSGT00390000015553"/>
<keyword evidence="3 8" id="KW-0479">Metal-binding</keyword>
<feature type="active site" evidence="9">
    <location>
        <position position="171"/>
    </location>
</feature>
<evidence type="ECO:0000256" key="7">
    <source>
        <dbReference type="ARBA" id="ARBA00023134"/>
    </source>
</evidence>
<keyword evidence="12" id="KW-1133">Transmembrane helix</keyword>
<gene>
    <name evidence="13" type="primary">ADSS2</name>
    <name evidence="13" type="synonym">adss2</name>
</gene>
<feature type="binding site" evidence="8">
    <location>
        <begin position="359"/>
        <end position="361"/>
    </location>
    <ligand>
        <name>GTP</name>
        <dbReference type="ChEBI" id="CHEBI:37565"/>
    </ligand>
</feature>
<feature type="binding site" evidence="8">
    <location>
        <begin position="63"/>
        <end position="66"/>
    </location>
    <ligand>
        <name>IMP</name>
        <dbReference type="ChEBI" id="CHEBI:58053"/>
    </ligand>
</feature>
<evidence type="ECO:0000256" key="6">
    <source>
        <dbReference type="ARBA" id="ARBA00022842"/>
    </source>
</evidence>
<keyword evidence="6 8" id="KW-0460">Magnesium</keyword>
<feature type="binding site" evidence="8">
    <location>
        <position position="65"/>
    </location>
    <ligand>
        <name>Mg(2+)</name>
        <dbReference type="ChEBI" id="CHEBI:18420"/>
    </ligand>
</feature>
<dbReference type="AlphaFoldDB" id="A0A8C5FPN0"/>
<keyword evidence="5 8" id="KW-0658">Purine biosynthesis</keyword>
<name>A0A8C5FPN0_GADMO</name>
<keyword evidence="7 8" id="KW-0342">GTP-binding</keyword>
<feature type="binding site" evidence="8">
    <location>
        <position position="174"/>
    </location>
    <ligand>
        <name>IMP</name>
        <dbReference type="ChEBI" id="CHEBI:58053"/>
        <note>ligand shared between dimeric partners</note>
    </ligand>
</feature>
<evidence type="ECO:0000256" key="3">
    <source>
        <dbReference type="ARBA" id="ARBA00022723"/>
    </source>
</evidence>
<feature type="binding site" evidence="8">
    <location>
        <begin position="38"/>
        <end position="41"/>
    </location>
    <ligand>
        <name>IMP</name>
        <dbReference type="ChEBI" id="CHEBI:58053"/>
    </ligand>
</feature>
<dbReference type="InterPro" id="IPR042110">
    <property type="entry name" value="Adenylosuccinate_synth_dom2"/>
</dbReference>
<dbReference type="HAMAP" id="MF_00011">
    <property type="entry name" value="Adenylosucc_synth"/>
    <property type="match status" value="1"/>
</dbReference>
<dbReference type="CDD" id="cd03108">
    <property type="entry name" value="AdSS"/>
    <property type="match status" value="1"/>
</dbReference>
<evidence type="ECO:0000256" key="8">
    <source>
        <dbReference type="HAMAP-Rule" id="MF_03125"/>
    </source>
</evidence>
<feature type="binding site" evidence="8">
    <location>
        <position position="38"/>
    </location>
    <ligand>
        <name>Mg(2+)</name>
        <dbReference type="ChEBI" id="CHEBI:18420"/>
    </ligand>
</feature>
<comment type="function">
    <text evidence="10">Plays an important role in the de novo pathway of purine nucleotide biosynthesis.</text>
</comment>
<dbReference type="PROSITE" id="PS01266">
    <property type="entry name" value="ADENYLOSUCCIN_SYN_1"/>
    <property type="match status" value="1"/>
</dbReference>
<keyword evidence="4 8" id="KW-0547">Nucleotide-binding</keyword>
<evidence type="ECO:0000256" key="2">
    <source>
        <dbReference type="ARBA" id="ARBA00022598"/>
    </source>
</evidence>
<dbReference type="Proteomes" id="UP000694546">
    <property type="component" value="Chromosome 15"/>
</dbReference>
<feature type="compositionally biased region" description="Basic residues" evidence="11">
    <location>
        <begin position="1"/>
        <end position="10"/>
    </location>
</feature>
<feature type="binding site" evidence="8">
    <location>
        <position position="333"/>
    </location>
    <ligand>
        <name>GTP</name>
        <dbReference type="ChEBI" id="CHEBI:37565"/>
    </ligand>
</feature>
<dbReference type="SUPFAM" id="SSF52540">
    <property type="entry name" value="P-loop containing nucleoside triphosphate hydrolases"/>
    <property type="match status" value="1"/>
</dbReference>
<feature type="binding site" evidence="8">
    <location>
        <position position="267"/>
    </location>
    <ligand>
        <name>IMP</name>
        <dbReference type="ChEBI" id="CHEBI:58053"/>
    </ligand>
</feature>
<evidence type="ECO:0000256" key="12">
    <source>
        <dbReference type="SAM" id="Phobius"/>
    </source>
</evidence>
<keyword evidence="2 8" id="KW-0436">Ligase</keyword>
<comment type="pathway">
    <text evidence="8 10">Purine metabolism; AMP biosynthesis via de novo pathway; AMP from IMP: step 1/2.</text>
</comment>
<comment type="subunit">
    <text evidence="1 8">Homodimer.</text>
</comment>
<feature type="binding site" evidence="8">
    <location>
        <begin position="65"/>
        <end position="67"/>
    </location>
    <ligand>
        <name>GTP</name>
        <dbReference type="ChEBI" id="CHEBI:37565"/>
    </ligand>
</feature>
<dbReference type="GO" id="GO:0044208">
    <property type="term" value="P:'de novo' AMP biosynthetic process"/>
    <property type="evidence" value="ECO:0007669"/>
    <property type="project" value="UniProtKB-UniRule"/>
</dbReference>
<dbReference type="Gene3D" id="1.10.300.10">
    <property type="entry name" value="Adenylosuccinate Synthetase, subunit A, domain 2"/>
    <property type="match status" value="1"/>
</dbReference>
<evidence type="ECO:0000256" key="9">
    <source>
        <dbReference type="PROSITE-ProRule" id="PRU10134"/>
    </source>
</evidence>
<dbReference type="InterPro" id="IPR042111">
    <property type="entry name" value="Adenylosuccinate_synth_dom3"/>
</dbReference>
<dbReference type="PANTHER" id="PTHR11846:SF13">
    <property type="entry name" value="ADENYLOSUCCINATE SYNTHETASE ISOZYME 2"/>
    <property type="match status" value="1"/>
</dbReference>
<evidence type="ECO:0000313" key="13">
    <source>
        <dbReference type="Ensembl" id="ENSGMOP00000051992.1"/>
    </source>
</evidence>
<feature type="active site" description="Proton acceptor" evidence="8">
    <location>
        <position position="38"/>
    </location>
</feature>
<feature type="binding site" evidence="8">
    <location>
        <position position="252"/>
    </location>
    <ligand>
        <name>IMP</name>
        <dbReference type="ChEBI" id="CHEBI:58053"/>
    </ligand>
</feature>
<organism evidence="13 14">
    <name type="scientific">Gadus morhua</name>
    <name type="common">Atlantic cod</name>
    <dbReference type="NCBI Taxonomy" id="8049"/>
    <lineage>
        <taxon>Eukaryota</taxon>
        <taxon>Metazoa</taxon>
        <taxon>Chordata</taxon>
        <taxon>Craniata</taxon>
        <taxon>Vertebrata</taxon>
        <taxon>Euteleostomi</taxon>
        <taxon>Actinopterygii</taxon>
        <taxon>Neopterygii</taxon>
        <taxon>Teleostei</taxon>
        <taxon>Neoteleostei</taxon>
        <taxon>Acanthomorphata</taxon>
        <taxon>Zeiogadaria</taxon>
        <taxon>Gadariae</taxon>
        <taxon>Gadiformes</taxon>
        <taxon>Gadoidei</taxon>
        <taxon>Gadidae</taxon>
        <taxon>Gadus</taxon>
    </lineage>
</organism>
<evidence type="ECO:0000256" key="10">
    <source>
        <dbReference type="RuleBase" id="RU000520"/>
    </source>
</evidence>
<dbReference type="Gene3D" id="3.90.170.10">
    <property type="entry name" value="Adenylosuccinate Synthetase, subunit A, domain 3"/>
    <property type="match status" value="1"/>
</dbReference>
<evidence type="ECO:0000313" key="14">
    <source>
        <dbReference type="Proteomes" id="UP000694546"/>
    </source>
</evidence>
<reference evidence="13" key="1">
    <citation type="submission" date="2025-08" db="UniProtKB">
        <authorList>
            <consortium name="Ensembl"/>
        </authorList>
    </citation>
    <scope>IDENTIFICATION</scope>
</reference>
<accession>A0A8C5FPN0</accession>
<dbReference type="NCBIfam" id="TIGR00184">
    <property type="entry name" value="purA"/>
    <property type="match status" value="1"/>
</dbReference>
<comment type="subcellular location">
    <subcellularLocation>
        <location evidence="8">Cytoplasm</location>
    </subcellularLocation>
</comment>
<dbReference type="UniPathway" id="UPA00075">
    <property type="reaction ID" value="UER00335"/>
</dbReference>